<feature type="compositionally biased region" description="Polar residues" evidence="2">
    <location>
        <begin position="181"/>
        <end position="192"/>
    </location>
</feature>
<dbReference type="Proteomes" id="UP000799441">
    <property type="component" value="Unassembled WGS sequence"/>
</dbReference>
<evidence type="ECO:0000313" key="4">
    <source>
        <dbReference type="Proteomes" id="UP000799441"/>
    </source>
</evidence>
<feature type="coiled-coil region" evidence="1">
    <location>
        <begin position="294"/>
        <end position="321"/>
    </location>
</feature>
<evidence type="ECO:0000256" key="1">
    <source>
        <dbReference type="SAM" id="Coils"/>
    </source>
</evidence>
<keyword evidence="4" id="KW-1185">Reference proteome</keyword>
<evidence type="ECO:0000256" key="2">
    <source>
        <dbReference type="SAM" id="MobiDB-lite"/>
    </source>
</evidence>
<dbReference type="AlphaFoldDB" id="A0A9P4QHB9"/>
<reference evidence="3" key="1">
    <citation type="journal article" date="2020" name="Stud. Mycol.">
        <title>101 Dothideomycetes genomes: a test case for predicting lifestyles and emergence of pathogens.</title>
        <authorList>
            <person name="Haridas S."/>
            <person name="Albert R."/>
            <person name="Binder M."/>
            <person name="Bloem J."/>
            <person name="Labutti K."/>
            <person name="Salamov A."/>
            <person name="Andreopoulos B."/>
            <person name="Baker S."/>
            <person name="Barry K."/>
            <person name="Bills G."/>
            <person name="Bluhm B."/>
            <person name="Cannon C."/>
            <person name="Castanera R."/>
            <person name="Culley D."/>
            <person name="Daum C."/>
            <person name="Ezra D."/>
            <person name="Gonzalez J."/>
            <person name="Henrissat B."/>
            <person name="Kuo A."/>
            <person name="Liang C."/>
            <person name="Lipzen A."/>
            <person name="Lutzoni F."/>
            <person name="Magnuson J."/>
            <person name="Mondo S."/>
            <person name="Nolan M."/>
            <person name="Ohm R."/>
            <person name="Pangilinan J."/>
            <person name="Park H.-J."/>
            <person name="Ramirez L."/>
            <person name="Alfaro M."/>
            <person name="Sun H."/>
            <person name="Tritt A."/>
            <person name="Yoshinaga Y."/>
            <person name="Zwiers L.-H."/>
            <person name="Turgeon B."/>
            <person name="Goodwin S."/>
            <person name="Spatafora J."/>
            <person name="Crous P."/>
            <person name="Grigoriev I."/>
        </authorList>
    </citation>
    <scope>NUCLEOTIDE SEQUENCE</scope>
    <source>
        <strain evidence="3">CBS 116435</strain>
    </source>
</reference>
<name>A0A9P4QHB9_9PEZI</name>
<feature type="coiled-coil region" evidence="1">
    <location>
        <begin position="488"/>
        <end position="522"/>
    </location>
</feature>
<evidence type="ECO:0000313" key="3">
    <source>
        <dbReference type="EMBL" id="KAF2725573.1"/>
    </source>
</evidence>
<dbReference type="EMBL" id="MU003767">
    <property type="protein sequence ID" value="KAF2725573.1"/>
    <property type="molecule type" value="Genomic_DNA"/>
</dbReference>
<accession>A0A9P4QHB9</accession>
<feature type="coiled-coil region" evidence="1">
    <location>
        <begin position="369"/>
        <end position="441"/>
    </location>
</feature>
<proteinExistence type="predicted"/>
<feature type="region of interest" description="Disordered" evidence="2">
    <location>
        <begin position="166"/>
        <end position="216"/>
    </location>
</feature>
<comment type="caution">
    <text evidence="3">The sequence shown here is derived from an EMBL/GenBank/DDBJ whole genome shotgun (WGS) entry which is preliminary data.</text>
</comment>
<organism evidence="3 4">
    <name type="scientific">Polychaeton citri CBS 116435</name>
    <dbReference type="NCBI Taxonomy" id="1314669"/>
    <lineage>
        <taxon>Eukaryota</taxon>
        <taxon>Fungi</taxon>
        <taxon>Dikarya</taxon>
        <taxon>Ascomycota</taxon>
        <taxon>Pezizomycotina</taxon>
        <taxon>Dothideomycetes</taxon>
        <taxon>Dothideomycetidae</taxon>
        <taxon>Capnodiales</taxon>
        <taxon>Capnodiaceae</taxon>
        <taxon>Polychaeton</taxon>
    </lineage>
</organism>
<gene>
    <name evidence="3" type="ORF">K431DRAFT_299915</name>
</gene>
<keyword evidence="1" id="KW-0175">Coiled coil</keyword>
<sequence length="535" mass="61943">MNPRTMKNVRVEINEAPMPAKRMFEEEGDTRERVKRVRCLHCDDGKEDTEMVTVVKHRQAEAGVGRAGAAGSGEVNEEKGSEGYGMMYMDNPAAHSLIGYEEVDEAVECAKPTNLTDGRQVYETGYPKESEHDLGKKREVRQVGLDNEDTGLMELDKIFEELNKDNSKECDGGGHKHRAVNSETEVPNTPGSNDKVDDDEARGSNDNNAYQDEHTSKSVTINCETQKRIKTLYRDHYEMEKDFKRQCTAIEKLEDENEDLRYDLAKEKKSSEVKAQSKKDLETDIRRQISAVYKRVLHDTKQEHREEIEDLKNGHKKKYKELLKHYQARTEQHDETHEKALERKEKQWDGQRIQLDEKLAKARERCLQITRLKQTIKEKEDTVKEMQGEFRKAEARIEAKDDEIRDRERDIKALESVRAENADLKETLRTTQRSYRELQLAFKKDQEARLLLARQEKAERVKFVQERDKASVKLVEERSTNFLMKTANANISVRFGELQQELARKEKRVEELETALAGQTTAEVATAETKLHVSE</sequence>
<protein>
    <submittedName>
        <fullName evidence="3">Uncharacterized protein</fullName>
    </submittedName>
</protein>